<dbReference type="Gene3D" id="2.60.40.10">
    <property type="entry name" value="Immunoglobulins"/>
    <property type="match status" value="1"/>
</dbReference>
<sequence length="165" mass="18679">MVGLWDPSSAIPLNGSEGHTWSVELDVRVNLTMQYRFILKRSTGEIAWQPGPDRTFKTWESNNSMVIAEDWENAGAQKVIEERVINTPDLEPVVAVNVSHRGEEVTPDFNKDIMLSGLLNPITDCAEQNVKKDKSCGRLNFIDCITLEFLFNRKTIKSADHITKF</sequence>
<accession>A0A2K1R5A5</accession>
<reference evidence="2" key="2">
    <citation type="submission" date="2017-07" db="EMBL/GenBank/DDBJ databases">
        <title>WGS assembly of Populus trichocarpa.</title>
        <authorList>
            <person name="Tuskan G."/>
            <person name="Difazio S."/>
            <person name="Jansson S."/>
            <person name="Bohlmann J."/>
            <person name="Grigoriev I."/>
            <person name="Hellsten U."/>
            <person name="Putnam N."/>
            <person name="Ralph S."/>
            <person name="Rombauts S."/>
            <person name="Salamov A."/>
            <person name="Schein J."/>
            <person name="Sterck L."/>
            <person name="Aerts A."/>
            <person name="Bhalerao R."/>
            <person name="Bhalerao R."/>
            <person name="Blaudez D."/>
            <person name="Boerjan W."/>
            <person name="Brun A."/>
            <person name="Brunner A."/>
            <person name="Busov V."/>
            <person name="Campbell M."/>
            <person name="Carlson J."/>
            <person name="Chalot M."/>
            <person name="Chapman J."/>
            <person name="Chen G."/>
            <person name="Cooper D."/>
            <person name="Coutinho P."/>
            <person name="Couturier J."/>
            <person name="Covert S."/>
            <person name="Cronk Q."/>
            <person name="Cunningham R."/>
            <person name="Davis J."/>
            <person name="Degroeve S."/>
            <person name="Dejardin A."/>
            <person name="Depamphilis C."/>
            <person name="Detter J."/>
            <person name="Dirks B."/>
            <person name="Dubchak I."/>
            <person name="Duplessis S."/>
            <person name="Ehlting J."/>
            <person name="Ellis B."/>
            <person name="Gendler K."/>
            <person name="Goodstein D."/>
            <person name="Gribskov M."/>
            <person name="Grimwood J."/>
            <person name="Groover A."/>
            <person name="Gunter L."/>
            <person name="Hamberger B."/>
            <person name="Heinze B."/>
            <person name="Helariutta Y."/>
            <person name="Henrissat B."/>
            <person name="Holligan D."/>
            <person name="Holt R."/>
            <person name="Huang W."/>
            <person name="Islam-Faridi N."/>
            <person name="Jones S."/>
            <person name="Jones-Rhoades M."/>
            <person name="Jorgensen R."/>
            <person name="Joshi C."/>
            <person name="Kangasjarvi J."/>
            <person name="Karlsson J."/>
            <person name="Kelleher C."/>
            <person name="Kirkpatrick R."/>
            <person name="Kirst M."/>
            <person name="Kohler A."/>
            <person name="Kalluri U."/>
            <person name="Larimer F."/>
            <person name="Leebens-Mack J."/>
            <person name="Leple J."/>
            <person name="Locascio P."/>
            <person name="Lou Y."/>
            <person name="Lucas S."/>
            <person name="Martin F."/>
            <person name="Montanini B."/>
            <person name="Napoli C."/>
            <person name="Nelson D."/>
            <person name="Nelson C."/>
            <person name="Nieminen K."/>
            <person name="Nilsson O."/>
            <person name="Pereda V."/>
            <person name="Peter G."/>
            <person name="Philippe R."/>
            <person name="Pilate G."/>
            <person name="Poliakov A."/>
            <person name="Razumovskaya J."/>
            <person name="Richardson P."/>
            <person name="Rinaldi C."/>
            <person name="Ritland K."/>
            <person name="Rouze P."/>
            <person name="Ryaboy D."/>
            <person name="Schmutz J."/>
            <person name="Schrader J."/>
            <person name="Segerman B."/>
            <person name="Shin H."/>
            <person name="Siddiqui A."/>
            <person name="Sterky F."/>
            <person name="Terry A."/>
            <person name="Tsai C."/>
            <person name="Uberbacher E."/>
            <person name="Unneberg P."/>
            <person name="Vahala J."/>
            <person name="Wall K."/>
            <person name="Wessler S."/>
            <person name="Yang G."/>
            <person name="Yin T."/>
            <person name="Douglas C."/>
            <person name="Marra M."/>
            <person name="Sandberg G."/>
            <person name="Van De Peer Y."/>
            <person name="Rokhsar D."/>
        </authorList>
    </citation>
    <scope>NUCLEOTIDE SEQUENCE</scope>
    <source>
        <strain evidence="2">Nisqually-1</strain>
    </source>
</reference>
<dbReference type="InterPro" id="IPR002044">
    <property type="entry name" value="CBM20"/>
</dbReference>
<dbReference type="AlphaFoldDB" id="A0A2K1R5A5"/>
<name>A0A2K1R5A5_POPTR</name>
<dbReference type="PANTHER" id="PTHR15048">
    <property type="entry name" value="STARCH-BINDING DOMAIN-CONTAINING PROTEIN 1"/>
    <property type="match status" value="1"/>
</dbReference>
<dbReference type="EMBL" id="KZ623505">
    <property type="protein sequence ID" value="PNS22466.1"/>
    <property type="molecule type" value="Genomic_DNA"/>
</dbReference>
<evidence type="ECO:0000259" key="1">
    <source>
        <dbReference type="PROSITE" id="PS51166"/>
    </source>
</evidence>
<dbReference type="PROSITE" id="PS51166">
    <property type="entry name" value="CBM20"/>
    <property type="match status" value="1"/>
</dbReference>
<gene>
    <name evidence="2" type="ORF">POPTR_T142700</name>
</gene>
<dbReference type="GO" id="GO:2001070">
    <property type="term" value="F:starch binding"/>
    <property type="evidence" value="ECO:0007669"/>
    <property type="project" value="InterPro"/>
</dbReference>
<dbReference type="PANTHER" id="PTHR15048:SF0">
    <property type="entry name" value="STARCH-BINDING DOMAIN-CONTAINING PROTEIN 1"/>
    <property type="match status" value="1"/>
</dbReference>
<organism evidence="2">
    <name type="scientific">Populus trichocarpa</name>
    <name type="common">Western balsam poplar</name>
    <name type="synonym">Populus balsamifera subsp. trichocarpa</name>
    <dbReference type="NCBI Taxonomy" id="3694"/>
    <lineage>
        <taxon>Eukaryota</taxon>
        <taxon>Viridiplantae</taxon>
        <taxon>Streptophyta</taxon>
        <taxon>Embryophyta</taxon>
        <taxon>Tracheophyta</taxon>
        <taxon>Spermatophyta</taxon>
        <taxon>Magnoliopsida</taxon>
        <taxon>eudicotyledons</taxon>
        <taxon>Gunneridae</taxon>
        <taxon>Pentapetalae</taxon>
        <taxon>rosids</taxon>
        <taxon>fabids</taxon>
        <taxon>Malpighiales</taxon>
        <taxon>Salicaceae</taxon>
        <taxon>Saliceae</taxon>
        <taxon>Populus</taxon>
    </lineage>
</organism>
<protein>
    <recommendedName>
        <fullName evidence="1">CBM20 domain-containing protein</fullName>
    </recommendedName>
</protein>
<dbReference type="InterPro" id="IPR013783">
    <property type="entry name" value="Ig-like_fold"/>
</dbReference>
<dbReference type="InParanoid" id="A0A2K1R5A5"/>
<evidence type="ECO:0000313" key="2">
    <source>
        <dbReference type="EMBL" id="PNS22466.1"/>
    </source>
</evidence>
<dbReference type="Pfam" id="PF00686">
    <property type="entry name" value="CBM_20"/>
    <property type="match status" value="1"/>
</dbReference>
<feature type="domain" description="CBM20" evidence="1">
    <location>
        <begin position="1"/>
        <end position="73"/>
    </location>
</feature>
<dbReference type="InterPro" id="IPR013784">
    <property type="entry name" value="Carb-bd-like_fold"/>
</dbReference>
<reference evidence="2" key="1">
    <citation type="journal article" date="2006" name="Science">
        <title>The genome of black cottonwood, Populus trichocarpa (Torr. &amp; Gray).</title>
        <authorList>
            <person name="Tuskan G.A."/>
            <person name="Difazio S."/>
            <person name="Jansson S."/>
            <person name="Bohlmann J."/>
            <person name="Grigoriev I."/>
            <person name="Hellsten U."/>
            <person name="Putnam N."/>
            <person name="Ralph S."/>
            <person name="Rombauts S."/>
            <person name="Salamov A."/>
            <person name="Schein J."/>
            <person name="Sterck L."/>
            <person name="Aerts A."/>
            <person name="Bhalerao R.R."/>
            <person name="Bhalerao R.P."/>
            <person name="Blaudez D."/>
            <person name="Boerjan W."/>
            <person name="Brun A."/>
            <person name="Brunner A."/>
            <person name="Busov V."/>
            <person name="Campbell M."/>
            <person name="Carlson J."/>
            <person name="Chalot M."/>
            <person name="Chapman J."/>
            <person name="Chen G.L."/>
            <person name="Cooper D."/>
            <person name="Coutinho P.M."/>
            <person name="Couturier J."/>
            <person name="Covert S."/>
            <person name="Cronk Q."/>
            <person name="Cunningham R."/>
            <person name="Davis J."/>
            <person name="Degroeve S."/>
            <person name="Dejardin A."/>
            <person name="Depamphilis C."/>
            <person name="Detter J."/>
            <person name="Dirks B."/>
            <person name="Dubchak I."/>
            <person name="Duplessis S."/>
            <person name="Ehlting J."/>
            <person name="Ellis B."/>
            <person name="Gendler K."/>
            <person name="Goodstein D."/>
            <person name="Gribskov M."/>
            <person name="Grimwood J."/>
            <person name="Groover A."/>
            <person name="Gunter L."/>
            <person name="Hamberger B."/>
            <person name="Heinze B."/>
            <person name="Helariutta Y."/>
            <person name="Henrissat B."/>
            <person name="Holligan D."/>
            <person name="Holt R."/>
            <person name="Huang W."/>
            <person name="Islam-Faridi N."/>
            <person name="Jones S."/>
            <person name="Jones-Rhoades M."/>
            <person name="Jorgensen R."/>
            <person name="Joshi C."/>
            <person name="Kangasjarvi J."/>
            <person name="Karlsson J."/>
            <person name="Kelleher C."/>
            <person name="Kirkpatrick R."/>
            <person name="Kirst M."/>
            <person name="Kohler A."/>
            <person name="Kalluri U."/>
            <person name="Larimer F."/>
            <person name="Leebens-Mack J."/>
            <person name="Leple J.C."/>
            <person name="Locascio P."/>
            <person name="Lou Y."/>
            <person name="Lucas S."/>
            <person name="Martin F."/>
            <person name="Montanini B."/>
            <person name="Napoli C."/>
            <person name="Nelson D.R."/>
            <person name="Nelson C."/>
            <person name="Nieminen K."/>
            <person name="Nilsson O."/>
            <person name="Pereda V."/>
            <person name="Peter G."/>
            <person name="Philippe R."/>
            <person name="Pilate G."/>
            <person name="Poliakov A."/>
            <person name="Razumovskaya J."/>
            <person name="Richardson P."/>
            <person name="Rinaldi C."/>
            <person name="Ritland K."/>
            <person name="Rouze P."/>
            <person name="Ryaboy D."/>
            <person name="Schmutz J."/>
            <person name="Schrader J."/>
            <person name="Segerman B."/>
            <person name="Shin H."/>
            <person name="Siddiqui A."/>
            <person name="Sterky F."/>
            <person name="Terry A."/>
            <person name="Tsai C.J."/>
            <person name="Uberbacher E."/>
            <person name="Unneberg P."/>
            <person name="Vahala J."/>
            <person name="Wall K."/>
            <person name="Wessler S."/>
            <person name="Yang G."/>
            <person name="Yin T."/>
            <person name="Douglas C."/>
            <person name="Marra M."/>
            <person name="Sandberg G."/>
            <person name="Van de Peer Y."/>
            <person name="Rokhsar D."/>
        </authorList>
    </citation>
    <scope>NUCLEOTIDE SEQUENCE [LARGE SCALE GENOMIC DNA]</scope>
    <source>
        <strain evidence="2">Nisqually-1</strain>
    </source>
</reference>
<dbReference type="SUPFAM" id="SSF49452">
    <property type="entry name" value="Starch-binding domain-like"/>
    <property type="match status" value="1"/>
</dbReference>
<proteinExistence type="predicted"/>